<reference evidence="11 12" key="1">
    <citation type="submission" date="2018-03" db="EMBL/GenBank/DDBJ databases">
        <title>Whole genome sequencing of Histamine producing bacteria.</title>
        <authorList>
            <person name="Butler K."/>
        </authorList>
    </citation>
    <scope>NUCLEOTIDE SEQUENCE [LARGE SCALE GENOMIC DNA]</scope>
    <source>
        <strain evidence="11 12">DSM 16190</strain>
    </source>
</reference>
<dbReference type="EMBL" id="PYMC01000009">
    <property type="protein sequence ID" value="PSW04430.1"/>
    <property type="molecule type" value="Genomic_DNA"/>
</dbReference>
<evidence type="ECO:0000256" key="5">
    <source>
        <dbReference type="ARBA" id="ARBA00022898"/>
    </source>
</evidence>
<proteinExistence type="inferred from homology"/>
<comment type="similarity">
    <text evidence="3 8">Belongs to the class-V pyridoxal-phosphate-dependent aminotransferase family. Csd subfamily.</text>
</comment>
<dbReference type="InterPro" id="IPR015424">
    <property type="entry name" value="PyrdxlP-dep_Trfase"/>
</dbReference>
<dbReference type="Proteomes" id="UP000240904">
    <property type="component" value="Unassembled WGS sequence"/>
</dbReference>
<comment type="function">
    <text evidence="2 8">Catalyzes the removal of elemental sulfur and selenium atoms from L-cysteine, L-cystine, L-selenocysteine, and L-selenocystine to produce L-alanine.</text>
</comment>
<dbReference type="Gene3D" id="3.40.640.10">
    <property type="entry name" value="Type I PLP-dependent aspartate aminotransferase-like (Major domain)"/>
    <property type="match status" value="1"/>
</dbReference>
<evidence type="ECO:0000256" key="1">
    <source>
        <dbReference type="ARBA" id="ARBA00001933"/>
    </source>
</evidence>
<evidence type="ECO:0000313" key="11">
    <source>
        <dbReference type="EMBL" id="PSW04430.1"/>
    </source>
</evidence>
<name>A0A2T3MWT4_9GAMM</name>
<dbReference type="NCBIfam" id="TIGR01979">
    <property type="entry name" value="sufS"/>
    <property type="match status" value="1"/>
</dbReference>
<dbReference type="Gene3D" id="3.90.1150.10">
    <property type="entry name" value="Aspartate Aminotransferase, domain 1"/>
    <property type="match status" value="1"/>
</dbReference>
<dbReference type="SUPFAM" id="SSF53383">
    <property type="entry name" value="PLP-dependent transferases"/>
    <property type="match status" value="1"/>
</dbReference>
<evidence type="ECO:0000259" key="10">
    <source>
        <dbReference type="Pfam" id="PF00266"/>
    </source>
</evidence>
<dbReference type="InterPro" id="IPR015421">
    <property type="entry name" value="PyrdxlP-dep_Trfase_major"/>
</dbReference>
<evidence type="ECO:0000313" key="12">
    <source>
        <dbReference type="Proteomes" id="UP000240904"/>
    </source>
</evidence>
<comment type="cofactor">
    <cofactor evidence="1 7">
        <name>pyridoxal 5'-phosphate</name>
        <dbReference type="ChEBI" id="CHEBI:597326"/>
    </cofactor>
</comment>
<accession>A0A2T3MWT4</accession>
<dbReference type="PANTHER" id="PTHR43586">
    <property type="entry name" value="CYSTEINE DESULFURASE"/>
    <property type="match status" value="1"/>
</dbReference>
<dbReference type="RefSeq" id="WP_107283959.1">
    <property type="nucleotide sequence ID" value="NZ_PYMC01000009.1"/>
</dbReference>
<dbReference type="InterPro" id="IPR020578">
    <property type="entry name" value="Aminotrans_V_PyrdxlP_BS"/>
</dbReference>
<evidence type="ECO:0000256" key="9">
    <source>
        <dbReference type="SAM" id="Phobius"/>
    </source>
</evidence>
<dbReference type="Pfam" id="PF00266">
    <property type="entry name" value="Aminotran_5"/>
    <property type="match status" value="1"/>
</dbReference>
<keyword evidence="4 8" id="KW-0808">Transferase</keyword>
<evidence type="ECO:0000256" key="4">
    <source>
        <dbReference type="ARBA" id="ARBA00022679"/>
    </source>
</evidence>
<keyword evidence="5 8" id="KW-0663">Pyridoxal phosphate</keyword>
<organism evidence="11 12">
    <name type="scientific">Photobacterium lipolyticum</name>
    <dbReference type="NCBI Taxonomy" id="266810"/>
    <lineage>
        <taxon>Bacteria</taxon>
        <taxon>Pseudomonadati</taxon>
        <taxon>Pseudomonadota</taxon>
        <taxon>Gammaproteobacteria</taxon>
        <taxon>Vibrionales</taxon>
        <taxon>Vibrionaceae</taxon>
        <taxon>Photobacterium</taxon>
    </lineage>
</organism>
<dbReference type="PIRSF" id="PIRSF005572">
    <property type="entry name" value="NifS"/>
    <property type="match status" value="1"/>
</dbReference>
<evidence type="ECO:0000256" key="8">
    <source>
        <dbReference type="RuleBase" id="RU004506"/>
    </source>
</evidence>
<sequence length="427" mass="47471">MSNHDRQPLQDSVSGQEQGALVDIDWHAVRDDFPLLGRTFYGKELVYLDNAATTQKPNSVINAIEHYYRFDNANVHRGIYALSEQATRAYEACRDKIQHFIHAANREEIIFVRGTTEAINLVAQSYLRPRLKAGDEILISTMEHHSNIVPWQILAEQTGAKLAVIPITDSGEIRLDDYQKMLNQRTRLVAVTHVSNVLGTINPVQQMIAMAHAKDIPFLVDGAQAAAKLSVDVQALDCDFYAFSSHKLYGPTGAGVLYGKQLLLESMPPYQGGGEMISQVTFEKTEYKAPPYKFEAGTPNIAGVIGMGAAIDYVLALGLTNIIRRDQQLLRYARQALQSVKGLHIIGNAPNKTSIISFVLDDVHPHDISTVLDVEGVAIRAGHHCAMPLMQRFHLPATARASLAFYNNEQDIDRLVFAIQKVRDMWG</sequence>
<dbReference type="CDD" id="cd06453">
    <property type="entry name" value="SufS_like"/>
    <property type="match status" value="1"/>
</dbReference>
<dbReference type="PANTHER" id="PTHR43586:SF8">
    <property type="entry name" value="CYSTEINE DESULFURASE 1, CHLOROPLASTIC"/>
    <property type="match status" value="1"/>
</dbReference>
<evidence type="ECO:0000256" key="6">
    <source>
        <dbReference type="ARBA" id="ARBA00050776"/>
    </source>
</evidence>
<evidence type="ECO:0000256" key="2">
    <source>
        <dbReference type="ARBA" id="ARBA00002824"/>
    </source>
</evidence>
<dbReference type="AlphaFoldDB" id="A0A2T3MWT4"/>
<dbReference type="EC" id="2.8.1.7" evidence="8"/>
<dbReference type="InterPro" id="IPR015422">
    <property type="entry name" value="PyrdxlP-dep_Trfase_small"/>
</dbReference>
<protein>
    <recommendedName>
        <fullName evidence="8">Cysteine desulfurase</fullName>
        <ecNumber evidence="8">2.8.1.7</ecNumber>
    </recommendedName>
</protein>
<feature type="domain" description="Aminotransferase class V" evidence="10">
    <location>
        <begin position="46"/>
        <end position="415"/>
    </location>
</feature>
<keyword evidence="9" id="KW-0472">Membrane</keyword>
<dbReference type="PROSITE" id="PS00595">
    <property type="entry name" value="AA_TRANSFER_CLASS_5"/>
    <property type="match status" value="1"/>
</dbReference>
<dbReference type="InterPro" id="IPR010970">
    <property type="entry name" value="Cys_dSase_SufS"/>
</dbReference>
<feature type="transmembrane region" description="Helical" evidence="9">
    <location>
        <begin position="301"/>
        <end position="323"/>
    </location>
</feature>
<dbReference type="InterPro" id="IPR000192">
    <property type="entry name" value="Aminotrans_V_dom"/>
</dbReference>
<keyword evidence="9" id="KW-1133">Transmembrane helix</keyword>
<dbReference type="OrthoDB" id="9808002at2"/>
<evidence type="ECO:0000256" key="7">
    <source>
        <dbReference type="RuleBase" id="RU004504"/>
    </source>
</evidence>
<keyword evidence="12" id="KW-1185">Reference proteome</keyword>
<dbReference type="GO" id="GO:0030170">
    <property type="term" value="F:pyridoxal phosphate binding"/>
    <property type="evidence" value="ECO:0007669"/>
    <property type="project" value="UniProtKB-UniRule"/>
</dbReference>
<evidence type="ECO:0000256" key="3">
    <source>
        <dbReference type="ARBA" id="ARBA00010447"/>
    </source>
</evidence>
<dbReference type="InterPro" id="IPR016454">
    <property type="entry name" value="Cysteine_dSase"/>
</dbReference>
<dbReference type="GO" id="GO:0006534">
    <property type="term" value="P:cysteine metabolic process"/>
    <property type="evidence" value="ECO:0007669"/>
    <property type="project" value="UniProtKB-UniRule"/>
</dbReference>
<keyword evidence="9" id="KW-0812">Transmembrane</keyword>
<comment type="catalytic activity">
    <reaction evidence="6 8">
        <text>(sulfur carrier)-H + L-cysteine = (sulfur carrier)-SH + L-alanine</text>
        <dbReference type="Rhea" id="RHEA:43892"/>
        <dbReference type="Rhea" id="RHEA-COMP:14737"/>
        <dbReference type="Rhea" id="RHEA-COMP:14739"/>
        <dbReference type="ChEBI" id="CHEBI:29917"/>
        <dbReference type="ChEBI" id="CHEBI:35235"/>
        <dbReference type="ChEBI" id="CHEBI:57972"/>
        <dbReference type="ChEBI" id="CHEBI:64428"/>
        <dbReference type="EC" id="2.8.1.7"/>
    </reaction>
</comment>
<dbReference type="GO" id="GO:0031071">
    <property type="term" value="F:cysteine desulfurase activity"/>
    <property type="evidence" value="ECO:0007669"/>
    <property type="project" value="UniProtKB-UniRule"/>
</dbReference>
<comment type="caution">
    <text evidence="11">The sequence shown here is derived from an EMBL/GenBank/DDBJ whole genome shotgun (WGS) entry which is preliminary data.</text>
</comment>
<gene>
    <name evidence="11" type="ORF">C9I89_14000</name>
</gene>